<name>R4X823_TAPDE</name>
<dbReference type="PANTHER" id="PTHR12149:SF8">
    <property type="entry name" value="PROTEIN-RIBULOSAMINE 3-KINASE"/>
    <property type="match status" value="1"/>
</dbReference>
<keyword evidence="5" id="KW-1185">Reference proteome</keyword>
<dbReference type="OrthoDB" id="5772781at2759"/>
<evidence type="ECO:0000313" key="5">
    <source>
        <dbReference type="Proteomes" id="UP000013776"/>
    </source>
</evidence>
<dbReference type="eggNOG" id="KOG3021">
    <property type="taxonomic scope" value="Eukaryota"/>
</dbReference>
<dbReference type="GO" id="GO:0102193">
    <property type="term" value="F:protein-ribulosamine 3-kinase activity"/>
    <property type="evidence" value="ECO:0007669"/>
    <property type="project" value="UniProtKB-EC"/>
</dbReference>
<dbReference type="Gene3D" id="3.90.1200.10">
    <property type="match status" value="1"/>
</dbReference>
<dbReference type="Pfam" id="PF03881">
    <property type="entry name" value="Fructosamin_kin"/>
    <property type="match status" value="1"/>
</dbReference>
<comment type="caution">
    <text evidence="4">The sequence shown here is derived from an EMBL/GenBank/DDBJ whole genome shotgun (WGS) entry which is preliminary data.</text>
</comment>
<sequence length="275" mass="30514">MVDPAILKALGDVQESDVSISSVTLGFSRTSRIELTDGRRYFLKQSPSRVMIEGEAESYRQITAAVRDFCPTVLASGECVSGSGARSWFLITSFLDFEERPDGTTLAHKLATLHATSSHAGSGFGFPVATCCADTVQRNAWRQSWTEFFIEQRLRPISTLGDNAHDGDLASLVDRAAQRAVPRLLDVLRIRPALIHGDLWSGNQRAGYVFDSCALFAHSEFELGIMSMFGGLARTVHEYHQFKPKDEPTAEYDDRVALYRDSAKRTLARLIDKYG</sequence>
<dbReference type="SUPFAM" id="SSF56112">
    <property type="entry name" value="Protein kinase-like (PK-like)"/>
    <property type="match status" value="1"/>
</dbReference>
<evidence type="ECO:0000256" key="2">
    <source>
        <dbReference type="ARBA" id="ARBA00048655"/>
    </source>
</evidence>
<comment type="catalytic activity">
    <reaction evidence="2">
        <text>N(6)-D-ribulosyl-L-lysyl-[protein] + ATP = N(6)-(3-O-phospho-D-ribulosyl)-L-lysyl-[protein] + ADP + H(+)</text>
        <dbReference type="Rhea" id="RHEA:48432"/>
        <dbReference type="Rhea" id="RHEA-COMP:12103"/>
        <dbReference type="Rhea" id="RHEA-COMP:12104"/>
        <dbReference type="ChEBI" id="CHEBI:15378"/>
        <dbReference type="ChEBI" id="CHEBI:30616"/>
        <dbReference type="ChEBI" id="CHEBI:90418"/>
        <dbReference type="ChEBI" id="CHEBI:90420"/>
        <dbReference type="ChEBI" id="CHEBI:456216"/>
        <dbReference type="EC" id="2.7.1.172"/>
    </reaction>
    <physiologicalReaction direction="left-to-right" evidence="2">
        <dbReference type="Rhea" id="RHEA:48433"/>
    </physiologicalReaction>
</comment>
<accession>R4X823</accession>
<dbReference type="EMBL" id="CAHR02000052">
    <property type="protein sequence ID" value="CCG81649.1"/>
    <property type="molecule type" value="Genomic_DNA"/>
</dbReference>
<evidence type="ECO:0000256" key="1">
    <source>
        <dbReference type="ARBA" id="ARBA00011961"/>
    </source>
</evidence>
<dbReference type="VEuPathDB" id="FungiDB:TAPDE_001462"/>
<dbReference type="EC" id="2.7.1.172" evidence="1"/>
<keyword evidence="3" id="KW-0808">Transferase</keyword>
<proteinExistence type="inferred from homology"/>
<organism evidence="4 5">
    <name type="scientific">Taphrina deformans (strain PYCC 5710 / ATCC 11124 / CBS 356.35 / IMI 108563 / JCM 9778 / NBRC 8474)</name>
    <name type="common">Peach leaf curl fungus</name>
    <name type="synonym">Lalaria deformans</name>
    <dbReference type="NCBI Taxonomy" id="1097556"/>
    <lineage>
        <taxon>Eukaryota</taxon>
        <taxon>Fungi</taxon>
        <taxon>Dikarya</taxon>
        <taxon>Ascomycota</taxon>
        <taxon>Taphrinomycotina</taxon>
        <taxon>Taphrinomycetes</taxon>
        <taxon>Taphrinales</taxon>
        <taxon>Taphrinaceae</taxon>
        <taxon>Taphrina</taxon>
    </lineage>
</organism>
<dbReference type="InterPro" id="IPR016477">
    <property type="entry name" value="Fructo-/Ketosamine-3-kinase"/>
</dbReference>
<dbReference type="GO" id="GO:0016301">
    <property type="term" value="F:kinase activity"/>
    <property type="evidence" value="ECO:0007669"/>
    <property type="project" value="UniProtKB-UniRule"/>
</dbReference>
<evidence type="ECO:0000256" key="3">
    <source>
        <dbReference type="PIRNR" id="PIRNR006221"/>
    </source>
</evidence>
<gene>
    <name evidence="4" type="ORF">TAPDE_001462</name>
</gene>
<dbReference type="PIRSF" id="PIRSF006221">
    <property type="entry name" value="Ketosamine-3-kinase"/>
    <property type="match status" value="1"/>
</dbReference>
<dbReference type="InterPro" id="IPR011009">
    <property type="entry name" value="Kinase-like_dom_sf"/>
</dbReference>
<keyword evidence="3" id="KW-0418">Kinase</keyword>
<evidence type="ECO:0000313" key="4">
    <source>
        <dbReference type="EMBL" id="CCG81649.1"/>
    </source>
</evidence>
<protein>
    <recommendedName>
        <fullName evidence="1">protein-ribulosamine 3-kinase</fullName>
        <ecNumber evidence="1">2.7.1.172</ecNumber>
    </recommendedName>
</protein>
<dbReference type="AlphaFoldDB" id="R4X823"/>
<dbReference type="Proteomes" id="UP000013776">
    <property type="component" value="Unassembled WGS sequence"/>
</dbReference>
<dbReference type="PANTHER" id="PTHR12149">
    <property type="entry name" value="FRUCTOSAMINE 3 KINASE-RELATED PROTEIN"/>
    <property type="match status" value="1"/>
</dbReference>
<reference evidence="4 5" key="1">
    <citation type="journal article" date="2013" name="MBio">
        <title>Genome sequencing of the plant pathogen Taphrina deformans, the causal agent of peach leaf curl.</title>
        <authorList>
            <person name="Cisse O.H."/>
            <person name="Almeida J.M.G.C.F."/>
            <person name="Fonseca A."/>
            <person name="Kumar A.A."/>
            <person name="Salojaervi J."/>
            <person name="Overmyer K."/>
            <person name="Hauser P.M."/>
            <person name="Pagni M."/>
        </authorList>
    </citation>
    <scope>NUCLEOTIDE SEQUENCE [LARGE SCALE GENOMIC DNA]</scope>
    <source>
        <strain evidence="5">PYCC 5710 / ATCC 11124 / CBS 356.35 / IMI 108563 / JCM 9778 / NBRC 8474</strain>
    </source>
</reference>
<comment type="similarity">
    <text evidence="3">Belongs to the fructosamine kinase family.</text>
</comment>